<proteinExistence type="predicted"/>
<dbReference type="Proteomes" id="UP000242381">
    <property type="component" value="Unassembled WGS sequence"/>
</dbReference>
<dbReference type="AlphaFoldDB" id="A0A1X0S761"/>
<gene>
    <name evidence="1" type="ORF">BCV71DRAFT_233476</name>
</gene>
<dbReference type="EMBL" id="KV921299">
    <property type="protein sequence ID" value="ORE20105.1"/>
    <property type="molecule type" value="Genomic_DNA"/>
</dbReference>
<name>A0A1X0S761_RHIZD</name>
<accession>A0A1X0S761</accession>
<reference evidence="1 2" key="1">
    <citation type="journal article" date="2016" name="Proc. Natl. Acad. Sci. U.S.A.">
        <title>Lipid metabolic changes in an early divergent fungus govern the establishment of a mutualistic symbiosis with endobacteria.</title>
        <authorList>
            <person name="Lastovetsky O.A."/>
            <person name="Gaspar M.L."/>
            <person name="Mondo S.J."/>
            <person name="LaButti K.M."/>
            <person name="Sandor L."/>
            <person name="Grigoriev I.V."/>
            <person name="Henry S.A."/>
            <person name="Pawlowska T.E."/>
        </authorList>
    </citation>
    <scope>NUCLEOTIDE SEQUENCE [LARGE SCALE GENOMIC DNA]</scope>
    <source>
        <strain evidence="1 2">ATCC 11559</strain>
    </source>
</reference>
<protein>
    <submittedName>
        <fullName evidence="1">Uncharacterized protein</fullName>
    </submittedName>
</protein>
<evidence type="ECO:0000313" key="1">
    <source>
        <dbReference type="EMBL" id="ORE20105.1"/>
    </source>
</evidence>
<sequence length="165" mass="19272">MLKGFMREISGPVEPNDSKCMPQAKLYFNIRHPLHAYIPATQLASISISDVVLFSEEEKMNSLYASLSSLDEVHFAGIVDYAKNIVCSTGSFEPMVNTEIRRIWVWYSFTKRKSKINPKNYEYFPIEFLLSKIKLFYKRHKSKCLKSRAIKACEVLEEQDSWFLR</sequence>
<organism evidence="1 2">
    <name type="scientific">Rhizopus microsporus</name>
    <dbReference type="NCBI Taxonomy" id="58291"/>
    <lineage>
        <taxon>Eukaryota</taxon>
        <taxon>Fungi</taxon>
        <taxon>Fungi incertae sedis</taxon>
        <taxon>Mucoromycota</taxon>
        <taxon>Mucoromycotina</taxon>
        <taxon>Mucoromycetes</taxon>
        <taxon>Mucorales</taxon>
        <taxon>Mucorineae</taxon>
        <taxon>Rhizopodaceae</taxon>
        <taxon>Rhizopus</taxon>
    </lineage>
</organism>
<evidence type="ECO:0000313" key="2">
    <source>
        <dbReference type="Proteomes" id="UP000242381"/>
    </source>
</evidence>